<sequence length="186" mass="20689">KKQPVADTIHDRGNVKGNNHDDGNSDSDIKRLMRKFVGTIITNPKVTFNDIVGLEQAKEALKEAPPGTGKSYLAKVIATGCQGTFISVSSSDLLSKWQSESEKDVKALFELARERQPCVVFINGIDALCGQRDYTETETSRRVKTEFLIQIQGVETDNSDVIILAETSIPWALDTAFRRRYSSHEN</sequence>
<evidence type="ECO:0000259" key="2">
    <source>
        <dbReference type="Pfam" id="PF00004"/>
    </source>
</evidence>
<proteinExistence type="predicted"/>
<evidence type="ECO:0000313" key="4">
    <source>
        <dbReference type="Proteomes" id="UP000663823"/>
    </source>
</evidence>
<accession>A0A819XU78</accession>
<dbReference type="SUPFAM" id="SSF52540">
    <property type="entry name" value="P-loop containing nucleoside triphosphate hydrolases"/>
    <property type="match status" value="1"/>
</dbReference>
<evidence type="ECO:0000256" key="1">
    <source>
        <dbReference type="SAM" id="MobiDB-lite"/>
    </source>
</evidence>
<feature type="region of interest" description="Disordered" evidence="1">
    <location>
        <begin position="1"/>
        <end position="26"/>
    </location>
</feature>
<protein>
    <recommendedName>
        <fullName evidence="2">ATPase AAA-type core domain-containing protein</fullName>
    </recommendedName>
</protein>
<evidence type="ECO:0000313" key="3">
    <source>
        <dbReference type="EMBL" id="CAF4140802.1"/>
    </source>
</evidence>
<dbReference type="GO" id="GO:0016197">
    <property type="term" value="P:endosomal transport"/>
    <property type="evidence" value="ECO:0007669"/>
    <property type="project" value="TreeGrafter"/>
</dbReference>
<comment type="caution">
    <text evidence="3">The sequence shown here is derived from an EMBL/GenBank/DDBJ whole genome shotgun (WGS) entry which is preliminary data.</text>
</comment>
<dbReference type="GO" id="GO:0016887">
    <property type="term" value="F:ATP hydrolysis activity"/>
    <property type="evidence" value="ECO:0007669"/>
    <property type="project" value="InterPro"/>
</dbReference>
<reference evidence="3" key="1">
    <citation type="submission" date="2021-02" db="EMBL/GenBank/DDBJ databases">
        <authorList>
            <person name="Nowell W R."/>
        </authorList>
    </citation>
    <scope>NUCLEOTIDE SEQUENCE</scope>
</reference>
<dbReference type="EMBL" id="CAJOAX010014175">
    <property type="protein sequence ID" value="CAF4140802.1"/>
    <property type="molecule type" value="Genomic_DNA"/>
</dbReference>
<feature type="compositionally biased region" description="Basic and acidic residues" evidence="1">
    <location>
        <begin position="8"/>
        <end position="26"/>
    </location>
</feature>
<dbReference type="InterPro" id="IPR050304">
    <property type="entry name" value="MT-severing_AAA_ATPase"/>
</dbReference>
<dbReference type="AlphaFoldDB" id="A0A819XU78"/>
<dbReference type="Gene3D" id="3.40.50.300">
    <property type="entry name" value="P-loop containing nucleotide triphosphate hydrolases"/>
    <property type="match status" value="1"/>
</dbReference>
<organism evidence="3 4">
    <name type="scientific">Rotaria sordida</name>
    <dbReference type="NCBI Taxonomy" id="392033"/>
    <lineage>
        <taxon>Eukaryota</taxon>
        <taxon>Metazoa</taxon>
        <taxon>Spiralia</taxon>
        <taxon>Gnathifera</taxon>
        <taxon>Rotifera</taxon>
        <taxon>Eurotatoria</taxon>
        <taxon>Bdelloidea</taxon>
        <taxon>Philodinida</taxon>
        <taxon>Philodinidae</taxon>
        <taxon>Rotaria</taxon>
    </lineage>
</organism>
<dbReference type="PANTHER" id="PTHR23074">
    <property type="entry name" value="AAA DOMAIN-CONTAINING"/>
    <property type="match status" value="1"/>
</dbReference>
<dbReference type="Pfam" id="PF00004">
    <property type="entry name" value="AAA"/>
    <property type="match status" value="1"/>
</dbReference>
<dbReference type="InterPro" id="IPR003959">
    <property type="entry name" value="ATPase_AAA_core"/>
</dbReference>
<dbReference type="GO" id="GO:0007033">
    <property type="term" value="P:vacuole organization"/>
    <property type="evidence" value="ECO:0007669"/>
    <property type="project" value="TreeGrafter"/>
</dbReference>
<name>A0A819XU78_9BILA</name>
<feature type="non-terminal residue" evidence="3">
    <location>
        <position position="1"/>
    </location>
</feature>
<feature type="domain" description="ATPase AAA-type core" evidence="2">
    <location>
        <begin position="65"/>
        <end position="183"/>
    </location>
</feature>
<dbReference type="Proteomes" id="UP000663823">
    <property type="component" value="Unassembled WGS sequence"/>
</dbReference>
<dbReference type="PANTHER" id="PTHR23074:SF83">
    <property type="entry name" value="VACUOLAR PROTEIN SORTING-ASSOCIATED PROTEIN 4A"/>
    <property type="match status" value="1"/>
</dbReference>
<gene>
    <name evidence="3" type="ORF">OTI717_LOCUS35727</name>
</gene>
<dbReference type="InterPro" id="IPR027417">
    <property type="entry name" value="P-loop_NTPase"/>
</dbReference>
<dbReference type="GO" id="GO:0005524">
    <property type="term" value="F:ATP binding"/>
    <property type="evidence" value="ECO:0007669"/>
    <property type="project" value="InterPro"/>
</dbReference>